<dbReference type="Pfam" id="PF00201">
    <property type="entry name" value="UDPGT"/>
    <property type="match status" value="1"/>
</dbReference>
<comment type="caution">
    <text evidence="5">The sequence shown here is derived from an EMBL/GenBank/DDBJ whole genome shotgun (WGS) entry which is preliminary data.</text>
</comment>
<evidence type="ECO:0000313" key="5">
    <source>
        <dbReference type="EMBL" id="KAL2543113.1"/>
    </source>
</evidence>
<reference evidence="6" key="1">
    <citation type="submission" date="2024-07" db="EMBL/GenBank/DDBJ databases">
        <title>Two chromosome-level genome assemblies of Korean endemic species Abeliophyllum distichum and Forsythia ovata (Oleaceae).</title>
        <authorList>
            <person name="Jang H."/>
        </authorList>
    </citation>
    <scope>NUCLEOTIDE SEQUENCE [LARGE SCALE GENOMIC DNA]</scope>
</reference>
<dbReference type="CDD" id="cd03784">
    <property type="entry name" value="GT1_Gtf-like"/>
    <property type="match status" value="1"/>
</dbReference>
<dbReference type="EC" id="2.4.1.-" evidence="4"/>
<dbReference type="InterPro" id="IPR035595">
    <property type="entry name" value="UDP_glycos_trans_CS"/>
</dbReference>
<evidence type="ECO:0000256" key="3">
    <source>
        <dbReference type="RuleBase" id="RU003718"/>
    </source>
</evidence>
<dbReference type="PANTHER" id="PTHR48048:SF45">
    <property type="entry name" value="GLYCOSYLTRANSFERASE"/>
    <property type="match status" value="1"/>
</dbReference>
<dbReference type="Proteomes" id="UP001604336">
    <property type="component" value="Unassembled WGS sequence"/>
</dbReference>
<accession>A0ABD1W2F9</accession>
<organism evidence="5 6">
    <name type="scientific">Abeliophyllum distichum</name>
    <dbReference type="NCBI Taxonomy" id="126358"/>
    <lineage>
        <taxon>Eukaryota</taxon>
        <taxon>Viridiplantae</taxon>
        <taxon>Streptophyta</taxon>
        <taxon>Embryophyta</taxon>
        <taxon>Tracheophyta</taxon>
        <taxon>Spermatophyta</taxon>
        <taxon>Magnoliopsida</taxon>
        <taxon>eudicotyledons</taxon>
        <taxon>Gunneridae</taxon>
        <taxon>Pentapetalae</taxon>
        <taxon>asterids</taxon>
        <taxon>lamiids</taxon>
        <taxon>Lamiales</taxon>
        <taxon>Oleaceae</taxon>
        <taxon>Forsythieae</taxon>
        <taxon>Abeliophyllum</taxon>
    </lineage>
</organism>
<dbReference type="InterPro" id="IPR002213">
    <property type="entry name" value="UDP_glucos_trans"/>
</dbReference>
<dbReference type="FunFam" id="3.40.50.2000:FF:000056">
    <property type="entry name" value="Glycosyltransferase"/>
    <property type="match status" value="1"/>
</dbReference>
<keyword evidence="3" id="KW-0328">Glycosyltransferase</keyword>
<evidence type="ECO:0000313" key="6">
    <source>
        <dbReference type="Proteomes" id="UP001604336"/>
    </source>
</evidence>
<dbReference type="PANTHER" id="PTHR48048">
    <property type="entry name" value="GLYCOSYLTRANSFERASE"/>
    <property type="match status" value="1"/>
</dbReference>
<dbReference type="GO" id="GO:0016757">
    <property type="term" value="F:glycosyltransferase activity"/>
    <property type="evidence" value="ECO:0007669"/>
    <property type="project" value="UniProtKB-KW"/>
</dbReference>
<proteinExistence type="inferred from homology"/>
<dbReference type="InterPro" id="IPR050481">
    <property type="entry name" value="UDP-glycosyltransf_plant"/>
</dbReference>
<keyword evidence="6" id="KW-1185">Reference proteome</keyword>
<comment type="similarity">
    <text evidence="1 3">Belongs to the UDP-glycosyltransferase family.</text>
</comment>
<sequence length="484" mass="53812">MGKPIVLVFIPGPGVGHLVSAVEIGRLILSRHQLLSITYLLIDINPNDKSLDNYTQSLPSSTTSRLRFTKLSRVQPEFSPELASKPLHVLATELIDSHKPSVREAVLEIITSESSQVAGIIVDMFCTNMMDVADEFKIPSYVFFTSGAGFLALMLQVQVITDEFEQDITDFKDDANKELLIPGFLNLVPAKVLPNPMLDKSSGRDLVMSTARRIRGCKGIMVNTFLELETNVIKSLSSGGKIPHVFPVGPLINLKQNLGGDVGIMRWLDNQPTSSVVFLCFGSLGCFNREQVKEIAVALEHIGYRFLWSLRRRPMEGSLESPCDYENLEEVLPQGFLERTSGVGKVIGWAPQLAILSHPAIGGFVSHCGWNSTLESLWFGVPMAAWPMYAEQQINAFEMVVELGMAVEIKMDYRNEINMDSQVIVTREEIERGITQLMNGNEIRKRVEEMKEKSHTALVEGGSSYDFLGRLIDVIVHDSISLVQ</sequence>
<name>A0ABD1W2F9_9LAMI</name>
<dbReference type="SUPFAM" id="SSF53756">
    <property type="entry name" value="UDP-Glycosyltransferase/glycogen phosphorylase"/>
    <property type="match status" value="1"/>
</dbReference>
<protein>
    <recommendedName>
        <fullName evidence="4">Glycosyltransferase</fullName>
        <ecNumber evidence="4">2.4.1.-</ecNumber>
    </recommendedName>
</protein>
<evidence type="ECO:0000256" key="2">
    <source>
        <dbReference type="ARBA" id="ARBA00022679"/>
    </source>
</evidence>
<dbReference type="PROSITE" id="PS00375">
    <property type="entry name" value="UDPGT"/>
    <property type="match status" value="1"/>
</dbReference>
<evidence type="ECO:0000256" key="1">
    <source>
        <dbReference type="ARBA" id="ARBA00009995"/>
    </source>
</evidence>
<evidence type="ECO:0000256" key="4">
    <source>
        <dbReference type="RuleBase" id="RU362057"/>
    </source>
</evidence>
<dbReference type="EMBL" id="JBFOLK010000001">
    <property type="protein sequence ID" value="KAL2543113.1"/>
    <property type="molecule type" value="Genomic_DNA"/>
</dbReference>
<dbReference type="Gene3D" id="3.40.50.2000">
    <property type="entry name" value="Glycogen Phosphorylase B"/>
    <property type="match status" value="2"/>
</dbReference>
<dbReference type="AlphaFoldDB" id="A0ABD1W2F9"/>
<gene>
    <name evidence="5" type="ORF">Adt_04091</name>
</gene>
<keyword evidence="2 3" id="KW-0808">Transferase</keyword>